<dbReference type="CDD" id="cd00397">
    <property type="entry name" value="DNA_BRE_C"/>
    <property type="match status" value="1"/>
</dbReference>
<keyword evidence="4" id="KW-0233">DNA recombination</keyword>
<dbReference type="OrthoDB" id="1822491at2"/>
<dbReference type="Proteomes" id="UP000271626">
    <property type="component" value="Chromosome"/>
</dbReference>
<feature type="domain" description="Core-binding (CB)" evidence="7">
    <location>
        <begin position="66"/>
        <end position="144"/>
    </location>
</feature>
<dbReference type="PANTHER" id="PTHR30349:SF64">
    <property type="entry name" value="PROPHAGE INTEGRASE INTD-RELATED"/>
    <property type="match status" value="1"/>
</dbReference>
<organism evidence="8 9">
    <name type="scientific">Tsukamurella paurometabola</name>
    <name type="common">Corynebacterium paurometabolum</name>
    <dbReference type="NCBI Taxonomy" id="2061"/>
    <lineage>
        <taxon>Bacteria</taxon>
        <taxon>Bacillati</taxon>
        <taxon>Actinomycetota</taxon>
        <taxon>Actinomycetes</taxon>
        <taxon>Mycobacteriales</taxon>
        <taxon>Tsukamurellaceae</taxon>
        <taxon>Tsukamurella</taxon>
    </lineage>
</organism>
<dbReference type="InterPro" id="IPR010998">
    <property type="entry name" value="Integrase_recombinase_N"/>
</dbReference>
<dbReference type="PROSITE" id="PS51898">
    <property type="entry name" value="TYR_RECOMBINASE"/>
    <property type="match status" value="1"/>
</dbReference>
<gene>
    <name evidence="8" type="ORF">NCTC10741_03190</name>
</gene>
<dbReference type="Pfam" id="PF00589">
    <property type="entry name" value="Phage_integrase"/>
    <property type="match status" value="1"/>
</dbReference>
<dbReference type="Gene3D" id="1.10.150.130">
    <property type="match status" value="1"/>
</dbReference>
<dbReference type="Gene3D" id="1.10.443.10">
    <property type="entry name" value="Intergrase catalytic core"/>
    <property type="match status" value="1"/>
</dbReference>
<dbReference type="InterPro" id="IPR050090">
    <property type="entry name" value="Tyrosine_recombinase_XerCD"/>
</dbReference>
<evidence type="ECO:0000256" key="5">
    <source>
        <dbReference type="PROSITE-ProRule" id="PRU01248"/>
    </source>
</evidence>
<dbReference type="EMBL" id="LR131273">
    <property type="protein sequence ID" value="VDR40038.1"/>
    <property type="molecule type" value="Genomic_DNA"/>
</dbReference>
<dbReference type="Pfam" id="PF26003">
    <property type="entry name" value="Integrase_N_phage"/>
    <property type="match status" value="1"/>
</dbReference>
<evidence type="ECO:0000259" key="6">
    <source>
        <dbReference type="PROSITE" id="PS51898"/>
    </source>
</evidence>
<evidence type="ECO:0000313" key="8">
    <source>
        <dbReference type="EMBL" id="VDR40038.1"/>
    </source>
</evidence>
<reference evidence="8 9" key="1">
    <citation type="submission" date="2018-12" db="EMBL/GenBank/DDBJ databases">
        <authorList>
            <consortium name="Pathogen Informatics"/>
        </authorList>
    </citation>
    <scope>NUCLEOTIDE SEQUENCE [LARGE SCALE GENOMIC DNA]</scope>
    <source>
        <strain evidence="8 9">NCTC10741</strain>
    </source>
</reference>
<evidence type="ECO:0000259" key="7">
    <source>
        <dbReference type="PROSITE" id="PS51900"/>
    </source>
</evidence>
<evidence type="ECO:0000313" key="9">
    <source>
        <dbReference type="Proteomes" id="UP000271626"/>
    </source>
</evidence>
<name>A0A3P8KIA8_TSUPA</name>
<dbReference type="GO" id="GO:0006310">
    <property type="term" value="P:DNA recombination"/>
    <property type="evidence" value="ECO:0007669"/>
    <property type="project" value="UniProtKB-KW"/>
</dbReference>
<dbReference type="AlphaFoldDB" id="A0A3P8KIA8"/>
<evidence type="ECO:0000256" key="2">
    <source>
        <dbReference type="ARBA" id="ARBA00022908"/>
    </source>
</evidence>
<dbReference type="GO" id="GO:0015074">
    <property type="term" value="P:DNA integration"/>
    <property type="evidence" value="ECO:0007669"/>
    <property type="project" value="UniProtKB-KW"/>
</dbReference>
<accession>A0A3P8KIA8</accession>
<keyword evidence="3 5" id="KW-0238">DNA-binding</keyword>
<evidence type="ECO:0000256" key="4">
    <source>
        <dbReference type="ARBA" id="ARBA00023172"/>
    </source>
</evidence>
<dbReference type="GO" id="GO:0003677">
    <property type="term" value="F:DNA binding"/>
    <property type="evidence" value="ECO:0007669"/>
    <property type="project" value="UniProtKB-UniRule"/>
</dbReference>
<dbReference type="InterPro" id="IPR004107">
    <property type="entry name" value="Integrase_SAM-like_N"/>
</dbReference>
<evidence type="ECO:0000256" key="1">
    <source>
        <dbReference type="ARBA" id="ARBA00008857"/>
    </source>
</evidence>
<dbReference type="InterPro" id="IPR058717">
    <property type="entry name" value="Phage_L5_Integrase_N"/>
</dbReference>
<dbReference type="InterPro" id="IPR002104">
    <property type="entry name" value="Integrase_catalytic"/>
</dbReference>
<dbReference type="InterPro" id="IPR013762">
    <property type="entry name" value="Integrase-like_cat_sf"/>
</dbReference>
<protein>
    <submittedName>
        <fullName evidence="8">Site-specific tyrosine recombinase XerC</fullName>
    </submittedName>
</protein>
<sequence>MSKRKFGSIRKLPSGRFQARYTAPDGEEYKADDTFPTEAAADDWLVIQRAKVLTTEWVPRASADSVAFRAYSESWLKHRTLKPKTREHYEQLLRLHINPTFGDRPLKAITPDAVRAWHATLAPGKATTRAHSYSLLRTIMLTAVKDDVIDKSPCRITAAGSTKRRITIKPASIPELSAIAAAMPDRLRLIVLLASWCALRFGELAELRRRDVELHTTKDEDGNDVHSGVLRIRRGVVYVDKRHIVGDPKAGSRRDVAIPPGLVPVVRAHLEDHVAPDKDGLLFPAARDATEYLTPTTLYKSFHPARDAAGRPDLRFHDLRHSGAVLAAQSGATLAELMGRLGHSTPAAALRYQSVAAGRDAEIARRLSALIEGEKS</sequence>
<dbReference type="Pfam" id="PF14659">
    <property type="entry name" value="Phage_int_SAM_3"/>
    <property type="match status" value="1"/>
</dbReference>
<proteinExistence type="inferred from homology"/>
<comment type="similarity">
    <text evidence="1">Belongs to the 'phage' integrase family.</text>
</comment>
<dbReference type="PANTHER" id="PTHR30349">
    <property type="entry name" value="PHAGE INTEGRASE-RELATED"/>
    <property type="match status" value="1"/>
</dbReference>
<dbReference type="InterPro" id="IPR044068">
    <property type="entry name" value="CB"/>
</dbReference>
<feature type="domain" description="Tyr recombinase" evidence="6">
    <location>
        <begin position="166"/>
        <end position="365"/>
    </location>
</feature>
<dbReference type="RefSeq" id="WP_126197069.1">
    <property type="nucleotide sequence ID" value="NZ_CP085954.1"/>
</dbReference>
<dbReference type="SUPFAM" id="SSF56349">
    <property type="entry name" value="DNA breaking-rejoining enzymes"/>
    <property type="match status" value="1"/>
</dbReference>
<evidence type="ECO:0000256" key="3">
    <source>
        <dbReference type="ARBA" id="ARBA00023125"/>
    </source>
</evidence>
<dbReference type="InterPro" id="IPR011010">
    <property type="entry name" value="DNA_brk_join_enz"/>
</dbReference>
<keyword evidence="2" id="KW-0229">DNA integration</keyword>
<dbReference type="PROSITE" id="PS51900">
    <property type="entry name" value="CB"/>
    <property type="match status" value="1"/>
</dbReference>